<proteinExistence type="predicted"/>
<accession>A0ABT8A744</accession>
<comment type="caution">
    <text evidence="3">The sequence shown here is derived from an EMBL/GenBank/DDBJ whole genome shotgun (WGS) entry which is preliminary data.</text>
</comment>
<evidence type="ECO:0000256" key="1">
    <source>
        <dbReference type="SAM" id="MobiDB-lite"/>
    </source>
</evidence>
<dbReference type="PANTHER" id="PTHR35562">
    <property type="entry name" value="DNA ENDONUCLEASE SMRA-RELATED"/>
    <property type="match status" value="1"/>
</dbReference>
<dbReference type="InterPro" id="IPR036063">
    <property type="entry name" value="Smr_dom_sf"/>
</dbReference>
<name>A0ABT8A744_9PROT</name>
<protein>
    <submittedName>
        <fullName evidence="3">Smr/MutS family protein</fullName>
    </submittedName>
</protein>
<dbReference type="SUPFAM" id="SSF160443">
    <property type="entry name" value="SMR domain-like"/>
    <property type="match status" value="1"/>
</dbReference>
<evidence type="ECO:0000313" key="3">
    <source>
        <dbReference type="EMBL" id="MDN3565628.1"/>
    </source>
</evidence>
<dbReference type="Pfam" id="PF01713">
    <property type="entry name" value="Smr"/>
    <property type="match status" value="1"/>
</dbReference>
<dbReference type="EMBL" id="JAUFPN010000150">
    <property type="protein sequence ID" value="MDN3565628.1"/>
    <property type="molecule type" value="Genomic_DNA"/>
</dbReference>
<feature type="compositionally biased region" description="Low complexity" evidence="1">
    <location>
        <begin position="48"/>
        <end position="58"/>
    </location>
</feature>
<feature type="domain" description="Smr" evidence="2">
    <location>
        <begin position="104"/>
        <end position="184"/>
    </location>
</feature>
<sequence>MAMRLVPPPKRPRRGLTEVDKLLWQAWTAHAQVAPMPGKALAPPPAEPAAIPAAAPSPAVAPPKPALLPLRRPSEIQVGAPPPGIDGKRWKELRRGRTKPERTLDLHGRRAHEAHGAVRRFLHEAQADGCRCVAIVTGKGSTLEGGVLRRELPFWLNMADLRPLVLGAAHPHASNPGAVHLLLRKRG</sequence>
<keyword evidence="4" id="KW-1185">Reference proteome</keyword>
<dbReference type="PROSITE" id="PS50828">
    <property type="entry name" value="SMR"/>
    <property type="match status" value="1"/>
</dbReference>
<evidence type="ECO:0000259" key="2">
    <source>
        <dbReference type="PROSITE" id="PS50828"/>
    </source>
</evidence>
<dbReference type="InterPro" id="IPR002625">
    <property type="entry name" value="Smr_dom"/>
</dbReference>
<evidence type="ECO:0000313" key="4">
    <source>
        <dbReference type="Proteomes" id="UP001529369"/>
    </source>
</evidence>
<reference evidence="4" key="1">
    <citation type="journal article" date="2019" name="Int. J. Syst. Evol. Microbiol.">
        <title>The Global Catalogue of Microorganisms (GCM) 10K type strain sequencing project: providing services to taxonomists for standard genome sequencing and annotation.</title>
        <authorList>
            <consortium name="The Broad Institute Genomics Platform"/>
            <consortium name="The Broad Institute Genome Sequencing Center for Infectious Disease"/>
            <person name="Wu L."/>
            <person name="Ma J."/>
        </authorList>
    </citation>
    <scope>NUCLEOTIDE SEQUENCE [LARGE SCALE GENOMIC DNA]</scope>
    <source>
        <strain evidence="4">CECT 7131</strain>
    </source>
</reference>
<dbReference type="Proteomes" id="UP001529369">
    <property type="component" value="Unassembled WGS sequence"/>
</dbReference>
<organism evidence="3 4">
    <name type="scientific">Paeniroseomonas aquatica</name>
    <dbReference type="NCBI Taxonomy" id="373043"/>
    <lineage>
        <taxon>Bacteria</taxon>
        <taxon>Pseudomonadati</taxon>
        <taxon>Pseudomonadota</taxon>
        <taxon>Alphaproteobacteria</taxon>
        <taxon>Acetobacterales</taxon>
        <taxon>Acetobacteraceae</taxon>
        <taxon>Paeniroseomonas</taxon>
    </lineage>
</organism>
<gene>
    <name evidence="3" type="ORF">QWZ14_14770</name>
</gene>
<feature type="region of interest" description="Disordered" evidence="1">
    <location>
        <begin position="38"/>
        <end position="58"/>
    </location>
</feature>
<dbReference type="PANTHER" id="PTHR35562:SF2">
    <property type="entry name" value="DNA ENDONUCLEASE SMRA-RELATED"/>
    <property type="match status" value="1"/>
</dbReference>
<dbReference type="Gene3D" id="3.30.1370.110">
    <property type="match status" value="1"/>
</dbReference>
<dbReference type="RefSeq" id="WP_290317480.1">
    <property type="nucleotide sequence ID" value="NZ_JAUFPN010000150.1"/>
</dbReference>